<dbReference type="InterPro" id="IPR036259">
    <property type="entry name" value="MFS_trans_sf"/>
</dbReference>
<evidence type="ECO:0000256" key="16">
    <source>
        <dbReference type="ARBA" id="ARBA00044900"/>
    </source>
</evidence>
<evidence type="ECO:0000256" key="8">
    <source>
        <dbReference type="ARBA" id="ARBA00044876"/>
    </source>
</evidence>
<dbReference type="SUPFAM" id="SSF103473">
    <property type="entry name" value="MFS general substrate transporter"/>
    <property type="match status" value="1"/>
</dbReference>
<feature type="domain" description="Major facilitator superfamily (MFS) profile" evidence="26">
    <location>
        <begin position="24"/>
        <end position="430"/>
    </location>
</feature>
<comment type="catalytic activity">
    <reaction evidence="18">
        <text>L-histidyl-L-alpha-amino acid(out) = L-histidyl-L-alpha-amino acid(in)</text>
        <dbReference type="Rhea" id="RHEA:79379"/>
        <dbReference type="ChEBI" id="CHEBI:229964"/>
    </reaction>
</comment>
<comment type="catalytic activity">
    <reaction evidence="17">
        <text>L-arginyl-glycine(out) = L-arginyl-glycine(in)</text>
        <dbReference type="Rhea" id="RHEA:79391"/>
        <dbReference type="ChEBI" id="CHEBI:229955"/>
    </reaction>
</comment>
<evidence type="ECO:0000256" key="14">
    <source>
        <dbReference type="ARBA" id="ARBA00044898"/>
    </source>
</evidence>
<reference evidence="27 28" key="1">
    <citation type="journal article" date="2012" name="Extremophiles">
        <title>Thermotomaculum hydrothermale gen. nov., sp. nov., a novel heterotrophic thermophile within the phylum Acidobacteria from a deep-sea hydrothermal vent chimney in the Southern Okinawa Trough.</title>
        <authorList>
            <person name="Izumi H."/>
            <person name="Nunoura T."/>
            <person name="Miyazaki M."/>
            <person name="Mino S."/>
            <person name="Toki T."/>
            <person name="Takai K."/>
            <person name="Sako Y."/>
            <person name="Sawabe T."/>
            <person name="Nakagawa S."/>
        </authorList>
    </citation>
    <scope>NUCLEOTIDE SEQUENCE [LARGE SCALE GENOMIC DNA]</scope>
    <source>
        <strain evidence="27 28">AC55</strain>
    </source>
</reference>
<comment type="catalytic activity">
    <reaction evidence="10">
        <text>L-alpha-aminoacyl-L-arginine(out) = L-alpha-aminoacyl-L-arginine(in)</text>
        <dbReference type="Rhea" id="RHEA:79367"/>
        <dbReference type="ChEBI" id="CHEBI:229968"/>
    </reaction>
</comment>
<keyword evidence="5 25" id="KW-1133">Transmembrane helix</keyword>
<evidence type="ECO:0000256" key="21">
    <source>
        <dbReference type="ARBA" id="ARBA00044985"/>
    </source>
</evidence>
<evidence type="ECO:0000256" key="22">
    <source>
        <dbReference type="ARBA" id="ARBA00045018"/>
    </source>
</evidence>
<evidence type="ECO:0000256" key="2">
    <source>
        <dbReference type="ARBA" id="ARBA00008335"/>
    </source>
</evidence>
<dbReference type="Gene3D" id="1.20.1250.20">
    <property type="entry name" value="MFS general substrate transporter like domains"/>
    <property type="match status" value="2"/>
</dbReference>
<feature type="transmembrane region" description="Helical" evidence="25">
    <location>
        <begin position="88"/>
        <end position="107"/>
    </location>
</feature>
<evidence type="ECO:0000256" key="7">
    <source>
        <dbReference type="ARBA" id="ARBA00023228"/>
    </source>
</evidence>
<evidence type="ECO:0000256" key="1">
    <source>
        <dbReference type="ARBA" id="ARBA00004155"/>
    </source>
</evidence>
<dbReference type="PANTHER" id="PTHR23512">
    <property type="entry name" value="MAJOR FACILITATOR SUPERFAMILY DOMAIN-CONTAINING PROTEIN 1"/>
    <property type="match status" value="1"/>
</dbReference>
<evidence type="ECO:0000256" key="19">
    <source>
        <dbReference type="ARBA" id="ARBA00044919"/>
    </source>
</evidence>
<evidence type="ECO:0000256" key="13">
    <source>
        <dbReference type="ARBA" id="ARBA00044893"/>
    </source>
</evidence>
<comment type="function">
    <text evidence="23">Lysosomal dipeptide uniporter that selectively exports lysine, arginine or histidine-containing dipeptides with a net positive charge from the lysosome lumen into the cytosol. Could play a role in a specific type of protein O-glycosylation indirectly regulating macrophages migration and tissue invasion. Also essential for liver homeostasis.</text>
</comment>
<evidence type="ECO:0000256" key="10">
    <source>
        <dbReference type="ARBA" id="ARBA00044881"/>
    </source>
</evidence>
<evidence type="ECO:0000256" key="9">
    <source>
        <dbReference type="ARBA" id="ARBA00044878"/>
    </source>
</evidence>
<comment type="catalytic activity">
    <reaction evidence="9">
        <text>L-histidyl-glycine(out) = L-histidyl-glycine(in)</text>
        <dbReference type="Rhea" id="RHEA:79395"/>
        <dbReference type="ChEBI" id="CHEBI:229957"/>
    </reaction>
</comment>
<feature type="transmembrane region" description="Helical" evidence="25">
    <location>
        <begin position="405"/>
        <end position="425"/>
    </location>
</feature>
<dbReference type="PROSITE" id="PS50850">
    <property type="entry name" value="MFS"/>
    <property type="match status" value="1"/>
</dbReference>
<evidence type="ECO:0000256" key="17">
    <source>
        <dbReference type="ARBA" id="ARBA00044903"/>
    </source>
</evidence>
<evidence type="ECO:0000256" key="3">
    <source>
        <dbReference type="ARBA" id="ARBA00022448"/>
    </source>
</evidence>
<comment type="similarity">
    <text evidence="2">Belongs to the major facilitator superfamily.</text>
</comment>
<feature type="transmembrane region" description="Helical" evidence="25">
    <location>
        <begin position="179"/>
        <end position="201"/>
    </location>
</feature>
<feature type="transmembrane region" description="Helical" evidence="25">
    <location>
        <begin position="146"/>
        <end position="167"/>
    </location>
</feature>
<evidence type="ECO:0000256" key="11">
    <source>
        <dbReference type="ARBA" id="ARBA00044884"/>
    </source>
</evidence>
<evidence type="ECO:0000256" key="18">
    <source>
        <dbReference type="ARBA" id="ARBA00044912"/>
    </source>
</evidence>
<evidence type="ECO:0000256" key="20">
    <source>
        <dbReference type="ARBA" id="ARBA00044924"/>
    </source>
</evidence>
<evidence type="ECO:0000256" key="4">
    <source>
        <dbReference type="ARBA" id="ARBA00022692"/>
    </source>
</evidence>
<comment type="catalytic activity">
    <reaction evidence="14">
        <text>L-aspartyl-L-lysine(out) = L-aspartyl-L-lysine(in)</text>
        <dbReference type="Rhea" id="RHEA:79411"/>
        <dbReference type="ChEBI" id="CHEBI:229953"/>
    </reaction>
</comment>
<comment type="catalytic activity">
    <reaction evidence="12">
        <text>L-lysyl-L-alpha-amino acid(out) = L-lysyl-L-alpha-amino acid(in)</text>
        <dbReference type="Rhea" id="RHEA:79387"/>
        <dbReference type="ChEBI" id="CHEBI:229965"/>
    </reaction>
</comment>
<comment type="catalytic activity">
    <reaction evidence="11">
        <text>L-alpha-aminoacyl-L-histidine(out) = L-alpha-aminoacyl-L-histidine(in)</text>
        <dbReference type="Rhea" id="RHEA:79375"/>
        <dbReference type="ChEBI" id="CHEBI:229967"/>
    </reaction>
</comment>
<keyword evidence="4 25" id="KW-0812">Transmembrane</keyword>
<dbReference type="Proteomes" id="UP000595564">
    <property type="component" value="Chromosome"/>
</dbReference>
<feature type="transmembrane region" description="Helical" evidence="25">
    <location>
        <begin position="374"/>
        <end position="393"/>
    </location>
</feature>
<dbReference type="EMBL" id="AP017470">
    <property type="protein sequence ID" value="BBB32730.1"/>
    <property type="molecule type" value="Genomic_DNA"/>
</dbReference>
<dbReference type="GO" id="GO:0022857">
    <property type="term" value="F:transmembrane transporter activity"/>
    <property type="evidence" value="ECO:0007669"/>
    <property type="project" value="InterPro"/>
</dbReference>
<evidence type="ECO:0000313" key="28">
    <source>
        <dbReference type="Proteomes" id="UP000595564"/>
    </source>
</evidence>
<evidence type="ECO:0000256" key="12">
    <source>
        <dbReference type="ARBA" id="ARBA00044891"/>
    </source>
</evidence>
<dbReference type="KEGG" id="thyd:TTHT_1203"/>
<dbReference type="InterPro" id="IPR020846">
    <property type="entry name" value="MFS_dom"/>
</dbReference>
<feature type="transmembrane region" description="Helical" evidence="25">
    <location>
        <begin position="232"/>
        <end position="251"/>
    </location>
</feature>
<comment type="subcellular location">
    <subcellularLocation>
        <location evidence="1">Lysosome membrane</location>
        <topology evidence="1">Multi-pass membrane protein</topology>
    </subcellularLocation>
</comment>
<comment type="catalytic activity">
    <reaction evidence="8">
        <text>L-lysyl-L-alanine(out) = L-lysyl-L-alanine(in)</text>
        <dbReference type="Rhea" id="RHEA:79399"/>
        <dbReference type="ChEBI" id="CHEBI:229954"/>
    </reaction>
</comment>
<keyword evidence="6 25" id="KW-0472">Membrane</keyword>
<evidence type="ECO:0000256" key="25">
    <source>
        <dbReference type="SAM" id="Phobius"/>
    </source>
</evidence>
<proteinExistence type="inferred from homology"/>
<dbReference type="InterPro" id="IPR011701">
    <property type="entry name" value="MFS"/>
</dbReference>
<evidence type="ECO:0000259" key="26">
    <source>
        <dbReference type="PROSITE" id="PS50850"/>
    </source>
</evidence>
<keyword evidence="28" id="KW-1185">Reference proteome</keyword>
<evidence type="ECO:0000256" key="5">
    <source>
        <dbReference type="ARBA" id="ARBA00022989"/>
    </source>
</evidence>
<evidence type="ECO:0000256" key="24">
    <source>
        <dbReference type="ARBA" id="ARBA00046376"/>
    </source>
</evidence>
<sequence>MTENALQEEVGFFHPSTRFYRFTVLFFVSLLTYGSYFAYDSIGAIAPTLIKELGVSRSVIGTMYTVYSIAAIVSVFLGGMLIDLIGTRLATIIFATLVTIGAAIVAFAPNVTVLMIGRFIFGAGSESLVVAQSAILARWFKGKELALSFGIALTISRLGTLFSFNTEALIAKHFGNYKAALWAAVIFCAFSLGAAFVYAIMDKHGENILNLPKPLADEKVKLSDVKVFSKSFWYVTILCVTFYSAIFPFTALSTDFFHDKYHLPLTVPSGGGFFYQAFYNIIHMFDTAGGTTTIIIAASMFLAPFAGSLVDKIGKRATLMTFGSVLMVVAYLIMGFTYVPPKYPMMILGAAFVLVPAAMWPSIPLIVEERFQGSAYGLMTMVQNLGLALFPFLNGKLRDVTHSYTASMIMFASLGFVGLIFAYLLKKADAEAGGVLEKP</sequence>
<dbReference type="InterPro" id="IPR052187">
    <property type="entry name" value="MFSD1"/>
</dbReference>
<feature type="transmembrane region" description="Helical" evidence="25">
    <location>
        <begin position="345"/>
        <end position="367"/>
    </location>
</feature>
<comment type="catalytic activity">
    <reaction evidence="19">
        <text>L-alanyl-L-lysine(out) = L-alanyl-L-lysine(in)</text>
        <dbReference type="Rhea" id="RHEA:79415"/>
        <dbReference type="ChEBI" id="CHEBI:192470"/>
    </reaction>
</comment>
<keyword evidence="3" id="KW-0813">Transport</keyword>
<feature type="transmembrane region" description="Helical" evidence="25">
    <location>
        <begin position="20"/>
        <end position="39"/>
    </location>
</feature>
<comment type="subunit">
    <text evidence="24">Homodimer. Interacts with lysosomal protein GLMP (via lumenal domain); the interaction starts while both proteins are still in the endoplasmic reticulum and is required for stabilization of MFSD1 in lysosomes but has no direct effect on its targeting to lysosomes or transporter activity.</text>
</comment>
<comment type="catalytic activity">
    <reaction evidence="16">
        <text>L-lysyl-L-lysine(out) = L-lysyl-L-lysine(in)</text>
        <dbReference type="Rhea" id="RHEA:79403"/>
        <dbReference type="ChEBI" id="CHEBI:229956"/>
    </reaction>
</comment>
<protein>
    <recommendedName>
        <fullName evidence="21">Lysosomal dipeptide transporter MFSD1</fullName>
    </recommendedName>
    <alternativeName>
        <fullName evidence="22">Major facilitator superfamily domain-containing protein 1</fullName>
    </alternativeName>
</protein>
<comment type="catalytic activity">
    <reaction evidence="15">
        <text>L-arginyl-L-alpha-amino acid(out) = L-arginyl-L-alpha-amino acid(in)</text>
        <dbReference type="Rhea" id="RHEA:79371"/>
        <dbReference type="ChEBI" id="CHEBI:84315"/>
    </reaction>
</comment>
<feature type="transmembrane region" description="Helical" evidence="25">
    <location>
        <begin position="59"/>
        <end position="82"/>
    </location>
</feature>
<evidence type="ECO:0000256" key="23">
    <source>
        <dbReference type="ARBA" id="ARBA00045709"/>
    </source>
</evidence>
<evidence type="ECO:0000256" key="6">
    <source>
        <dbReference type="ARBA" id="ARBA00023136"/>
    </source>
</evidence>
<comment type="catalytic activity">
    <reaction evidence="13">
        <text>L-alpha-aminoacyl-L-lysine(out) = L-alpha-aminoacyl-L-lysine(in)</text>
        <dbReference type="Rhea" id="RHEA:79383"/>
        <dbReference type="ChEBI" id="CHEBI:229966"/>
    </reaction>
</comment>
<keyword evidence="7" id="KW-0458">Lysosome</keyword>
<dbReference type="RefSeq" id="WP_201327033.1">
    <property type="nucleotide sequence ID" value="NZ_AP017470.1"/>
</dbReference>
<organism evidence="27 28">
    <name type="scientific">Thermotomaculum hydrothermale</name>
    <dbReference type="NCBI Taxonomy" id="981385"/>
    <lineage>
        <taxon>Bacteria</taxon>
        <taxon>Pseudomonadati</taxon>
        <taxon>Acidobacteriota</taxon>
        <taxon>Holophagae</taxon>
        <taxon>Thermotomaculales</taxon>
        <taxon>Thermotomaculaceae</taxon>
        <taxon>Thermotomaculum</taxon>
    </lineage>
</organism>
<dbReference type="GO" id="GO:0005765">
    <property type="term" value="C:lysosomal membrane"/>
    <property type="evidence" value="ECO:0007669"/>
    <property type="project" value="UniProtKB-SubCell"/>
</dbReference>
<feature type="transmembrane region" description="Helical" evidence="25">
    <location>
        <begin position="317"/>
        <end position="339"/>
    </location>
</feature>
<dbReference type="PANTHER" id="PTHR23512:SF3">
    <property type="entry name" value="MAJOR FACILITATOR SUPERFAMILY DOMAIN-CONTAINING PROTEIN 1"/>
    <property type="match status" value="1"/>
</dbReference>
<gene>
    <name evidence="27" type="ORF">TTHT_1203</name>
</gene>
<feature type="transmembrane region" description="Helical" evidence="25">
    <location>
        <begin position="288"/>
        <end position="310"/>
    </location>
</feature>
<evidence type="ECO:0000313" key="27">
    <source>
        <dbReference type="EMBL" id="BBB32730.1"/>
    </source>
</evidence>
<dbReference type="AlphaFoldDB" id="A0A7R6SZD4"/>
<dbReference type="Pfam" id="PF07690">
    <property type="entry name" value="MFS_1"/>
    <property type="match status" value="2"/>
</dbReference>
<comment type="catalytic activity">
    <reaction evidence="20">
        <text>L-lysyl-glycine(out) = L-lysyl-glycine(in)</text>
        <dbReference type="Rhea" id="RHEA:79407"/>
        <dbReference type="ChEBI" id="CHEBI:191202"/>
    </reaction>
</comment>
<accession>A0A7R6SZD4</accession>
<name>A0A7R6SZD4_9BACT</name>
<evidence type="ECO:0000256" key="15">
    <source>
        <dbReference type="ARBA" id="ARBA00044899"/>
    </source>
</evidence>